<evidence type="ECO:0000313" key="4">
    <source>
        <dbReference type="Proteomes" id="UP000518752"/>
    </source>
</evidence>
<keyword evidence="1" id="KW-1133">Transmembrane helix</keyword>
<organism evidence="3 4">
    <name type="scientific">Collybiopsis confluens</name>
    <dbReference type="NCBI Taxonomy" id="2823264"/>
    <lineage>
        <taxon>Eukaryota</taxon>
        <taxon>Fungi</taxon>
        <taxon>Dikarya</taxon>
        <taxon>Basidiomycota</taxon>
        <taxon>Agaricomycotina</taxon>
        <taxon>Agaricomycetes</taxon>
        <taxon>Agaricomycetidae</taxon>
        <taxon>Agaricales</taxon>
        <taxon>Marasmiineae</taxon>
        <taxon>Omphalotaceae</taxon>
        <taxon>Collybiopsis</taxon>
    </lineage>
</organism>
<name>A0A8H5HJU1_9AGAR</name>
<feature type="transmembrane region" description="Helical" evidence="1">
    <location>
        <begin position="29"/>
        <end position="48"/>
    </location>
</feature>
<gene>
    <name evidence="3" type="ORF">D9757_007527</name>
</gene>
<sequence length="325" mass="35926">MSALLYYDYALTFDEEVALIWGMKFSSSTLLYIFCRYAMVANLLYLLADMENLGMRASTPIESAFLALNFISQSAYLDLDESSAEIDCSSCDVWYKVIALLGVLGRAAVIGTPVCFETEALKQRLGPMINNATNATVTFTLRTYVVWAQSRLILASLVVIGVATVVTDAAFRSSGIFSVRRNFTYFLMQEGAIYFWSVFTYVPQSSDGAQLVQILQPGLAFHDCDSKYLHDLLNAFTLPLSGVLTARFLLHLRSWNKSRSDAVSCTTAVDVDEEIASYDTSSQWSENITHLVSTGSVYSDTTSGWVSTAGFGEDPVVIVKRMLPQ</sequence>
<dbReference type="EMBL" id="JAACJN010000042">
    <property type="protein sequence ID" value="KAF5384655.1"/>
    <property type="molecule type" value="Genomic_DNA"/>
</dbReference>
<evidence type="ECO:0000256" key="1">
    <source>
        <dbReference type="SAM" id="Phobius"/>
    </source>
</evidence>
<feature type="domain" description="DUF6533" evidence="2">
    <location>
        <begin position="3"/>
        <end position="40"/>
    </location>
</feature>
<reference evidence="3 4" key="1">
    <citation type="journal article" date="2020" name="ISME J.">
        <title>Uncovering the hidden diversity of litter-decomposition mechanisms in mushroom-forming fungi.</title>
        <authorList>
            <person name="Floudas D."/>
            <person name="Bentzer J."/>
            <person name="Ahren D."/>
            <person name="Johansson T."/>
            <person name="Persson P."/>
            <person name="Tunlid A."/>
        </authorList>
    </citation>
    <scope>NUCLEOTIDE SEQUENCE [LARGE SCALE GENOMIC DNA]</scope>
    <source>
        <strain evidence="3 4">CBS 406.79</strain>
    </source>
</reference>
<evidence type="ECO:0000259" key="2">
    <source>
        <dbReference type="Pfam" id="PF20151"/>
    </source>
</evidence>
<keyword evidence="1" id="KW-0472">Membrane</keyword>
<keyword evidence="1" id="KW-0812">Transmembrane</keyword>
<evidence type="ECO:0000313" key="3">
    <source>
        <dbReference type="EMBL" id="KAF5384655.1"/>
    </source>
</evidence>
<dbReference type="Proteomes" id="UP000518752">
    <property type="component" value="Unassembled WGS sequence"/>
</dbReference>
<dbReference type="OrthoDB" id="3267855at2759"/>
<keyword evidence="4" id="KW-1185">Reference proteome</keyword>
<dbReference type="Pfam" id="PF20151">
    <property type="entry name" value="DUF6533"/>
    <property type="match status" value="1"/>
</dbReference>
<dbReference type="InterPro" id="IPR045340">
    <property type="entry name" value="DUF6533"/>
</dbReference>
<dbReference type="AlphaFoldDB" id="A0A8H5HJU1"/>
<proteinExistence type="predicted"/>
<comment type="caution">
    <text evidence="3">The sequence shown here is derived from an EMBL/GenBank/DDBJ whole genome shotgun (WGS) entry which is preliminary data.</text>
</comment>
<accession>A0A8H5HJU1</accession>
<feature type="transmembrane region" description="Helical" evidence="1">
    <location>
        <begin position="153"/>
        <end position="171"/>
    </location>
</feature>
<protein>
    <recommendedName>
        <fullName evidence="2">DUF6533 domain-containing protein</fullName>
    </recommendedName>
</protein>